<dbReference type="PANTHER" id="PTHR10091">
    <property type="entry name" value="ALDOSE-1-EPIMERASE"/>
    <property type="match status" value="1"/>
</dbReference>
<proteinExistence type="predicted"/>
<dbReference type="GO" id="GO:0004034">
    <property type="term" value="F:aldose 1-epimerase activity"/>
    <property type="evidence" value="ECO:0007669"/>
    <property type="project" value="TreeGrafter"/>
</dbReference>
<dbReference type="KEGG" id="ccj:UL81_06580"/>
<dbReference type="GO" id="GO:0006006">
    <property type="term" value="P:glucose metabolic process"/>
    <property type="evidence" value="ECO:0007669"/>
    <property type="project" value="TreeGrafter"/>
</dbReference>
<reference evidence="1 2" key="1">
    <citation type="journal article" date="2015" name="Genome Announc.">
        <title>Complete Genome Sequence of Corynebacterium camporealensis DSM 44610, Isolated from the Milk of a Manchega Sheep with Subclinical Mastitis.</title>
        <authorList>
            <person name="Ruckert C."/>
            <person name="Albersmeier A."/>
            <person name="Winkler A."/>
            <person name="Tauch A."/>
        </authorList>
    </citation>
    <scope>NUCLEOTIDE SEQUENCE [LARGE SCALE GENOMIC DNA]</scope>
    <source>
        <strain evidence="1 2">DSM 44610</strain>
    </source>
</reference>
<dbReference type="EMBL" id="CP011311">
    <property type="protein sequence ID" value="AKE39279.1"/>
    <property type="molecule type" value="Genomic_DNA"/>
</dbReference>
<dbReference type="SUPFAM" id="SSF74650">
    <property type="entry name" value="Galactose mutarotase-like"/>
    <property type="match status" value="1"/>
</dbReference>
<dbReference type="AlphaFoldDB" id="A0A0F6TAT4"/>
<dbReference type="GO" id="GO:0030246">
    <property type="term" value="F:carbohydrate binding"/>
    <property type="evidence" value="ECO:0007669"/>
    <property type="project" value="InterPro"/>
</dbReference>
<sequence>MCSFHLHCGDYAAEIVAQGAGIKALSFRNEPLVETYTSTPPMTAGLVLAPWPNRTEDGEFSFDGQHYQLPINEPSRNNALHGLVHEREWELVQRSEDAVTLSCVISEHWVAEMTLMATYQLHEGGLRVRYSVSSQEPAPFALGLHTYLNARGADCDDSELTLNVTEHHLLDERNLLTGEVELEGIAKHVLKGTVWDDLYRAPEPLKAQFTAVGKGVQMRCGAGWQWVQLYTPDDYPGRGRALAVEPMTAPINALRSGTDLVTVGPDESCVFELELAAI</sequence>
<dbReference type="RefSeq" id="WP_035104810.1">
    <property type="nucleotide sequence ID" value="NZ_CP011311.1"/>
</dbReference>
<dbReference type="GO" id="GO:0033499">
    <property type="term" value="P:galactose catabolic process via UDP-galactose, Leloir pathway"/>
    <property type="evidence" value="ECO:0007669"/>
    <property type="project" value="TreeGrafter"/>
</dbReference>
<dbReference type="InterPro" id="IPR008183">
    <property type="entry name" value="Aldose_1/G6P_1-epimerase"/>
</dbReference>
<name>A0A0F6TAT4_9CORY</name>
<dbReference type="Pfam" id="PF01263">
    <property type="entry name" value="Aldose_epim"/>
    <property type="match status" value="1"/>
</dbReference>
<dbReference type="OrthoDB" id="4739604at2"/>
<accession>A0A0F6TAT4</accession>
<organism evidence="1 2">
    <name type="scientific">Corynebacterium camporealensis</name>
    <dbReference type="NCBI Taxonomy" id="161896"/>
    <lineage>
        <taxon>Bacteria</taxon>
        <taxon>Bacillati</taxon>
        <taxon>Actinomycetota</taxon>
        <taxon>Actinomycetes</taxon>
        <taxon>Mycobacteriales</taxon>
        <taxon>Corynebacteriaceae</taxon>
        <taxon>Corynebacterium</taxon>
    </lineage>
</organism>
<dbReference type="InterPro" id="IPR011013">
    <property type="entry name" value="Gal_mutarotase_sf_dom"/>
</dbReference>
<dbReference type="PANTHER" id="PTHR10091:SF0">
    <property type="entry name" value="GALACTOSE MUTAROTASE"/>
    <property type="match status" value="1"/>
</dbReference>
<dbReference type="Proteomes" id="UP000033566">
    <property type="component" value="Chromosome"/>
</dbReference>
<evidence type="ECO:0000313" key="2">
    <source>
        <dbReference type="Proteomes" id="UP000033566"/>
    </source>
</evidence>
<dbReference type="PATRIC" id="fig|161896.4.peg.1292"/>
<keyword evidence="2" id="KW-1185">Reference proteome</keyword>
<dbReference type="InterPro" id="IPR014718">
    <property type="entry name" value="GH-type_carb-bd"/>
</dbReference>
<dbReference type="STRING" id="161896.UL81_06580"/>
<gene>
    <name evidence="1" type="ORF">UL81_06580</name>
</gene>
<dbReference type="Gene3D" id="2.70.98.10">
    <property type="match status" value="1"/>
</dbReference>
<protein>
    <submittedName>
        <fullName evidence="1">Galactose mutarotase-like enzyme</fullName>
    </submittedName>
</protein>
<dbReference type="HOGENOM" id="CLU_052486_1_1_11"/>
<evidence type="ECO:0000313" key="1">
    <source>
        <dbReference type="EMBL" id="AKE39279.1"/>
    </source>
</evidence>